<keyword evidence="1" id="KW-0472">Membrane</keyword>
<dbReference type="RefSeq" id="WP_281482691.1">
    <property type="nucleotide sequence ID" value="NZ_CP124543.1"/>
</dbReference>
<proteinExistence type="predicted"/>
<gene>
    <name evidence="2" type="ORF">QI031_27215</name>
</gene>
<keyword evidence="3" id="KW-1185">Reference proteome</keyword>
<evidence type="ECO:0000313" key="2">
    <source>
        <dbReference type="EMBL" id="WGV25390.1"/>
    </source>
</evidence>
<accession>A0AAJ6NRK1</accession>
<evidence type="ECO:0000313" key="3">
    <source>
        <dbReference type="Proteomes" id="UP001223520"/>
    </source>
</evidence>
<keyword evidence="1" id="KW-0812">Transmembrane</keyword>
<dbReference type="KEGG" id="hbq:QI031_27215"/>
<reference evidence="2 3" key="1">
    <citation type="journal article" date="2023" name="Limnol Oceanogr Lett">
        <title>Environmental adaptations by the intertidal Antarctic cyanobacterium Halotia branconii CENA392 as revealed using long-read genome sequencing.</title>
        <authorList>
            <person name="Dextro R.B."/>
            <person name="Delbaje E."/>
            <person name="Freitas P.N.N."/>
            <person name="Geraldes V."/>
            <person name="Pinto E."/>
            <person name="Long P.F."/>
            <person name="Fiore M.F."/>
        </authorList>
    </citation>
    <scope>NUCLEOTIDE SEQUENCE [LARGE SCALE GENOMIC DNA]</scope>
    <source>
        <strain evidence="2 3">CENA392</strain>
    </source>
</reference>
<dbReference type="AlphaFoldDB" id="A0AAJ6NRK1"/>
<keyword evidence="1" id="KW-1133">Transmembrane helix</keyword>
<evidence type="ECO:0000256" key="1">
    <source>
        <dbReference type="SAM" id="Phobius"/>
    </source>
</evidence>
<name>A0AAJ6NRK1_9CYAN</name>
<protein>
    <submittedName>
        <fullName evidence="2">Uncharacterized protein</fullName>
    </submittedName>
</protein>
<feature type="transmembrane region" description="Helical" evidence="1">
    <location>
        <begin position="12"/>
        <end position="28"/>
    </location>
</feature>
<organism evidence="2 3">
    <name type="scientific">Halotia branconii CENA392</name>
    <dbReference type="NCBI Taxonomy" id="1539056"/>
    <lineage>
        <taxon>Bacteria</taxon>
        <taxon>Bacillati</taxon>
        <taxon>Cyanobacteriota</taxon>
        <taxon>Cyanophyceae</taxon>
        <taxon>Nostocales</taxon>
        <taxon>Nodulariaceae</taxon>
        <taxon>Halotia</taxon>
    </lineage>
</organism>
<sequence>MKAFLIAPKQGISNYAIAVAILIFNMHYSTIPRLLTVGLPVLTLLIYEFHA</sequence>
<dbReference type="Proteomes" id="UP001223520">
    <property type="component" value="Chromosome"/>
</dbReference>
<dbReference type="EMBL" id="CP124543">
    <property type="protein sequence ID" value="WGV25390.1"/>
    <property type="molecule type" value="Genomic_DNA"/>
</dbReference>